<keyword evidence="2 4" id="KW-0547">Nucleotide-binding</keyword>
<dbReference type="SUPFAM" id="SSF100950">
    <property type="entry name" value="NagB/RpiA/CoA transferase-like"/>
    <property type="match status" value="1"/>
</dbReference>
<accession>A0A7Y9ESW3</accession>
<organism evidence="7 8">
    <name type="scientific">Microbacterium pseudoresistens</name>
    <dbReference type="NCBI Taxonomy" id="640634"/>
    <lineage>
        <taxon>Bacteria</taxon>
        <taxon>Bacillati</taxon>
        <taxon>Actinomycetota</taxon>
        <taxon>Actinomycetes</taxon>
        <taxon>Micrococcales</taxon>
        <taxon>Microbacteriaceae</taxon>
        <taxon>Microbacterium</taxon>
    </lineage>
</organism>
<feature type="binding site" evidence="4">
    <location>
        <begin position="9"/>
        <end position="13"/>
    </location>
    <ligand>
        <name>ATP</name>
        <dbReference type="ChEBI" id="CHEBI:30616"/>
    </ligand>
</feature>
<comment type="cofactor">
    <cofactor evidence="5">
        <name>Mg(2+)</name>
        <dbReference type="ChEBI" id="CHEBI:18420"/>
    </cofactor>
</comment>
<dbReference type="GO" id="GO:0035999">
    <property type="term" value="P:tetrahydrofolate interconversion"/>
    <property type="evidence" value="ECO:0007669"/>
    <property type="project" value="TreeGrafter"/>
</dbReference>
<keyword evidence="5" id="KW-0460">Magnesium</keyword>
<keyword evidence="8" id="KW-1185">Reference proteome</keyword>
<dbReference type="EMBL" id="JACCBH010000001">
    <property type="protein sequence ID" value="NYD53352.1"/>
    <property type="molecule type" value="Genomic_DNA"/>
</dbReference>
<comment type="catalytic activity">
    <reaction evidence="5">
        <text>(6S)-5-formyl-5,6,7,8-tetrahydrofolate + ATP = (6R)-5,10-methenyltetrahydrofolate + ADP + phosphate</text>
        <dbReference type="Rhea" id="RHEA:10488"/>
        <dbReference type="ChEBI" id="CHEBI:30616"/>
        <dbReference type="ChEBI" id="CHEBI:43474"/>
        <dbReference type="ChEBI" id="CHEBI:57455"/>
        <dbReference type="ChEBI" id="CHEBI:57457"/>
        <dbReference type="ChEBI" id="CHEBI:456216"/>
        <dbReference type="EC" id="6.3.3.2"/>
    </reaction>
</comment>
<feature type="binding site" evidence="4">
    <location>
        <position position="60"/>
    </location>
    <ligand>
        <name>substrate</name>
    </ligand>
</feature>
<dbReference type="NCBIfam" id="TIGR02727">
    <property type="entry name" value="MTHFS_bact"/>
    <property type="match status" value="1"/>
</dbReference>
<dbReference type="InterPro" id="IPR024185">
    <property type="entry name" value="FTHF_cligase-like_sf"/>
</dbReference>
<evidence type="ECO:0000256" key="5">
    <source>
        <dbReference type="RuleBase" id="RU361279"/>
    </source>
</evidence>
<evidence type="ECO:0000256" key="2">
    <source>
        <dbReference type="ARBA" id="ARBA00022741"/>
    </source>
</evidence>
<feature type="coiled-coil region" evidence="6">
    <location>
        <begin position="5"/>
        <end position="32"/>
    </location>
</feature>
<dbReference type="GO" id="GO:0030272">
    <property type="term" value="F:5-formyltetrahydrofolate cyclo-ligase activity"/>
    <property type="evidence" value="ECO:0007669"/>
    <property type="project" value="UniProtKB-EC"/>
</dbReference>
<keyword evidence="3 4" id="KW-0067">ATP-binding</keyword>
<dbReference type="AlphaFoldDB" id="A0A7Y9ESW3"/>
<feature type="binding site" evidence="4">
    <location>
        <position position="55"/>
    </location>
    <ligand>
        <name>substrate</name>
    </ligand>
</feature>
<keyword evidence="7" id="KW-0436">Ligase</keyword>
<dbReference type="GO" id="GO:0005524">
    <property type="term" value="F:ATP binding"/>
    <property type="evidence" value="ECO:0007669"/>
    <property type="project" value="UniProtKB-KW"/>
</dbReference>
<dbReference type="GO" id="GO:0009396">
    <property type="term" value="P:folic acid-containing compound biosynthetic process"/>
    <property type="evidence" value="ECO:0007669"/>
    <property type="project" value="TreeGrafter"/>
</dbReference>
<comment type="similarity">
    <text evidence="1 5">Belongs to the 5-formyltetrahydrofolate cyclo-ligase family.</text>
</comment>
<dbReference type="Pfam" id="PF01812">
    <property type="entry name" value="5-FTHF_cyc-lig"/>
    <property type="match status" value="1"/>
</dbReference>
<comment type="caution">
    <text evidence="7">The sequence shown here is derived from an EMBL/GenBank/DDBJ whole genome shotgun (WGS) entry which is preliminary data.</text>
</comment>
<dbReference type="RefSeq" id="WP_179430807.1">
    <property type="nucleotide sequence ID" value="NZ_BAABLC010000005.1"/>
</dbReference>
<dbReference type="InterPro" id="IPR002698">
    <property type="entry name" value="FTHF_cligase"/>
</dbReference>
<dbReference type="PANTHER" id="PTHR23407">
    <property type="entry name" value="ATPASE INHIBITOR/5-FORMYLTETRAHYDROFOLATE CYCLO-LIGASE"/>
    <property type="match status" value="1"/>
</dbReference>
<proteinExistence type="inferred from homology"/>
<evidence type="ECO:0000256" key="1">
    <source>
        <dbReference type="ARBA" id="ARBA00010638"/>
    </source>
</evidence>
<keyword evidence="6" id="KW-0175">Coiled coil</keyword>
<dbReference type="PANTHER" id="PTHR23407:SF1">
    <property type="entry name" value="5-FORMYLTETRAHYDROFOLATE CYCLO-LIGASE"/>
    <property type="match status" value="1"/>
</dbReference>
<gene>
    <name evidence="7" type="ORF">BKA02_000407</name>
</gene>
<evidence type="ECO:0000256" key="6">
    <source>
        <dbReference type="SAM" id="Coils"/>
    </source>
</evidence>
<dbReference type="InterPro" id="IPR037171">
    <property type="entry name" value="NagB/RpiA_transferase-like"/>
</dbReference>
<evidence type="ECO:0000313" key="7">
    <source>
        <dbReference type="EMBL" id="NYD53352.1"/>
    </source>
</evidence>
<reference evidence="7 8" key="1">
    <citation type="submission" date="2020-07" db="EMBL/GenBank/DDBJ databases">
        <title>Sequencing the genomes of 1000 actinobacteria strains.</title>
        <authorList>
            <person name="Klenk H.-P."/>
        </authorList>
    </citation>
    <scope>NUCLEOTIDE SEQUENCE [LARGE SCALE GENOMIC DNA]</scope>
    <source>
        <strain evidence="7 8">DSM 22185</strain>
    </source>
</reference>
<evidence type="ECO:0000313" key="8">
    <source>
        <dbReference type="Proteomes" id="UP000552045"/>
    </source>
</evidence>
<protein>
    <recommendedName>
        <fullName evidence="5">5-formyltetrahydrofolate cyclo-ligase</fullName>
        <ecNumber evidence="5">6.3.3.2</ecNumber>
    </recommendedName>
</protein>
<evidence type="ECO:0000256" key="4">
    <source>
        <dbReference type="PIRSR" id="PIRSR006806-1"/>
    </source>
</evidence>
<name>A0A7Y9ESW3_9MICO</name>
<dbReference type="Proteomes" id="UP000552045">
    <property type="component" value="Unassembled WGS sequence"/>
</dbReference>
<dbReference type="Gene3D" id="3.40.50.10420">
    <property type="entry name" value="NagB/RpiA/CoA transferase-like"/>
    <property type="match status" value="1"/>
</dbReference>
<sequence length="200" mass="21719">MPDDFDDAKRALRAELRERRQLLTEVQREEAATGIAAQLYALVDAHDAQSVSCFLATTTEPDTRPFLNAAIARGIRVLLPITRSDGLLDWAVADETEQENVGLFGLPEPTGEVLGPIAVDEVDLMIIPAAAVDASGTRLGWGRGYFDKTLGSMQKRPPVYAVVYDSEVFDGVELPRELHDQPVTGVVTPTRTLALSSADD</sequence>
<evidence type="ECO:0000256" key="3">
    <source>
        <dbReference type="ARBA" id="ARBA00022840"/>
    </source>
</evidence>
<dbReference type="EC" id="6.3.3.2" evidence="5"/>
<dbReference type="PIRSF" id="PIRSF006806">
    <property type="entry name" value="FTHF_cligase"/>
    <property type="match status" value="1"/>
</dbReference>
<keyword evidence="5" id="KW-0479">Metal-binding</keyword>
<dbReference type="GO" id="GO:0046872">
    <property type="term" value="F:metal ion binding"/>
    <property type="evidence" value="ECO:0007669"/>
    <property type="project" value="UniProtKB-KW"/>
</dbReference>